<sequence>MYQYISMYIRSQSISNFFNPKSIFMQKIFQKNGFFKIASAFLLVLVALQACKKNPHFSHFTNDFQQVNLVATNNSYGALAVDPALLNGWGIAFAPSGPAWVSSNGAGLSNIYNASGSTLRPPVTIPASTSPTGGTPTGAVFNNNTGFRLSNGNPARFIFASEDGVISGWNSGNAAEVAKNNSAAVYKGITIAKDEGVPFLYVANFIGKKVEVYDTLWNSVNKPFIDPGIPADYSPFNVQNVDGKVYVVYAKLGTGVDEAHGPGTGIVDIYNPNGTLVKRLISHGELNAPWGITWTPASFWGATNISVNIILVGNFGNGRINAYDESGSFLGPLRSKGKPIVIDGLWGLSFAPVTATAINPNWLFFAAGPKDESDGVFGYITPVDTDMSISK</sequence>
<dbReference type="InterPro" id="IPR017549">
    <property type="entry name" value="APMV_L690"/>
</dbReference>
<protein>
    <submittedName>
        <fullName evidence="1">TIGR03118 family protein</fullName>
    </submittedName>
</protein>
<evidence type="ECO:0000313" key="2">
    <source>
        <dbReference type="Proteomes" id="UP000326903"/>
    </source>
</evidence>
<dbReference type="Proteomes" id="UP000326903">
    <property type="component" value="Unassembled WGS sequence"/>
</dbReference>
<proteinExistence type="predicted"/>
<reference evidence="1 2" key="1">
    <citation type="submission" date="2019-09" db="EMBL/GenBank/DDBJ databases">
        <title>Draft genome sequence of Ginsengibacter sp. BR5-29.</title>
        <authorList>
            <person name="Im W.-T."/>
        </authorList>
    </citation>
    <scope>NUCLEOTIDE SEQUENCE [LARGE SCALE GENOMIC DNA]</scope>
    <source>
        <strain evidence="1 2">BR5-29</strain>
    </source>
</reference>
<evidence type="ECO:0000313" key="1">
    <source>
        <dbReference type="EMBL" id="KAA9039584.1"/>
    </source>
</evidence>
<dbReference type="EMBL" id="VYQF01000002">
    <property type="protein sequence ID" value="KAA9039584.1"/>
    <property type="molecule type" value="Genomic_DNA"/>
</dbReference>
<gene>
    <name evidence="1" type="ORF">FW778_12285</name>
</gene>
<dbReference type="AlphaFoldDB" id="A0A5J5IHJ1"/>
<dbReference type="SUPFAM" id="SSF101898">
    <property type="entry name" value="NHL repeat"/>
    <property type="match status" value="1"/>
</dbReference>
<comment type="caution">
    <text evidence="1">The sequence shown here is derived from an EMBL/GenBank/DDBJ whole genome shotgun (WGS) entry which is preliminary data.</text>
</comment>
<name>A0A5J5IHJ1_9BACT</name>
<accession>A0A5J5IHJ1</accession>
<organism evidence="1 2">
    <name type="scientific">Ginsengibacter hankyongi</name>
    <dbReference type="NCBI Taxonomy" id="2607284"/>
    <lineage>
        <taxon>Bacteria</taxon>
        <taxon>Pseudomonadati</taxon>
        <taxon>Bacteroidota</taxon>
        <taxon>Chitinophagia</taxon>
        <taxon>Chitinophagales</taxon>
        <taxon>Chitinophagaceae</taxon>
        <taxon>Ginsengibacter</taxon>
    </lineage>
</organism>
<keyword evidence="2" id="KW-1185">Reference proteome</keyword>
<dbReference type="NCBIfam" id="TIGR03118">
    <property type="entry name" value="PEPCTERM_chp_1"/>
    <property type="match status" value="1"/>
</dbReference>